<dbReference type="GO" id="GO:0004540">
    <property type="term" value="F:RNA nuclease activity"/>
    <property type="evidence" value="ECO:0007669"/>
    <property type="project" value="InterPro"/>
</dbReference>
<organism evidence="2 3">
    <name type="scientific">Cetraspora pellucida</name>
    <dbReference type="NCBI Taxonomy" id="1433469"/>
    <lineage>
        <taxon>Eukaryota</taxon>
        <taxon>Fungi</taxon>
        <taxon>Fungi incertae sedis</taxon>
        <taxon>Mucoromycota</taxon>
        <taxon>Glomeromycotina</taxon>
        <taxon>Glomeromycetes</taxon>
        <taxon>Diversisporales</taxon>
        <taxon>Gigasporaceae</taxon>
        <taxon>Cetraspora</taxon>
    </lineage>
</organism>
<protein>
    <submittedName>
        <fullName evidence="2">3607_t:CDS:1</fullName>
    </submittedName>
</protein>
<dbReference type="Gene3D" id="3.40.50.1010">
    <property type="entry name" value="5'-nuclease"/>
    <property type="match status" value="1"/>
</dbReference>
<dbReference type="InterPro" id="IPR013761">
    <property type="entry name" value="SAM/pointed_sf"/>
</dbReference>
<dbReference type="AlphaFoldDB" id="A0A9N8WFL9"/>
<comment type="caution">
    <text evidence="2">The sequence shown here is derived from an EMBL/GenBank/DDBJ whole genome shotgun (WGS) entry which is preliminary data.</text>
</comment>
<feature type="domain" description="NYN" evidence="1">
    <location>
        <begin position="666"/>
        <end position="827"/>
    </location>
</feature>
<dbReference type="Gene3D" id="1.10.150.50">
    <property type="entry name" value="Transcription Factor, Ets-1"/>
    <property type="match status" value="1"/>
</dbReference>
<dbReference type="CDD" id="cd18724">
    <property type="entry name" value="PIN_LabA-like"/>
    <property type="match status" value="1"/>
</dbReference>
<dbReference type="Gene3D" id="3.40.960.10">
    <property type="entry name" value="VSR Endonuclease"/>
    <property type="match status" value="1"/>
</dbReference>
<evidence type="ECO:0000313" key="3">
    <source>
        <dbReference type="Proteomes" id="UP000789759"/>
    </source>
</evidence>
<reference evidence="2" key="1">
    <citation type="submission" date="2021-06" db="EMBL/GenBank/DDBJ databases">
        <authorList>
            <person name="Kallberg Y."/>
            <person name="Tangrot J."/>
            <person name="Rosling A."/>
        </authorList>
    </citation>
    <scope>NUCLEOTIDE SEQUENCE</scope>
    <source>
        <strain evidence="2">FL966</strain>
    </source>
</reference>
<sequence>MDISELGQYTSEFLKNLTDDRKWNQACKRLWDGFKFSSEQVSILIPNQRNGKTKTINLATSNRYQDPISISQGLKKETIGKMAHRFLQNKLSIRDIRAEAYALALSALNANAGKPGVKWFNRFLKDYNLIPRYLCKIRAVYAVMVHGAKNLTYAITIAKEVLRHNPDNNISSAQNYVVDIDMSEAVEDKGEETSNLTGLVIQGLIKELSMPSELIDDNDRGNNSKESKPITLFQLYYNANQAEKHVTHAYQEEIRCWYPFAKKFEERVKEIKNDNSRYNDQQVRGLVYSEVTTNLSEFTRDSLHKKTAKARNIYKLFGESYDPDTKKIVKGIGIEKLREFEHILKDETAKLKTENTKLLKQIIEKYAKNKADIVKLKTGLQYPILFERIKVTILELEERNAILRPIIEEFAKKSEYNYLVTAFDKKNRKFQAKCIQIAEEILDEEPIIEYRPPFLDGLEFDAFFQKYRIALEVQGRQHRFHNTSWYKDVKKLEDIVNRDRLKRCLCQDNGIFLLEVWYDENPEIVIPQRIQKINNRTSLNKALTRKNDYWLTNLPNRKLKCLQHQTSNLSQDTRTGSSFPSVEEIKEWAPAQIVSFLESRNLYLTNSDIEMIKKNSIAGEDFLLLKENDLYRIGLPIGPARRIIQLIKKISRTPLMDRLPTNLVHVFIDNSNIWIEGKYTVGNLERLGTFDFDRNSYYFKQLQIDHGRLLTTVQCERKLGGALFLVGSRPPPNDSLWARIRDQGFEVNIFDRDIRSHREKEVDTELVISATETITSNDPGVLVLIAGDRDYRPLVKRALKHNWTVETWFWNSGVSSFLKSDTNFRSLDNCYRSFSYGLGPDLTEKNKVLEVTDGNVIQSLKNEDVLEWFNTLNLFGWWDWESYRAMRFYFNNSNHLETVKNWILHNYQEVRIQEKN</sequence>
<gene>
    <name evidence="2" type="ORF">CPELLU_LOCUS1554</name>
</gene>
<evidence type="ECO:0000313" key="2">
    <source>
        <dbReference type="EMBL" id="CAG8481738.1"/>
    </source>
</evidence>
<proteinExistence type="predicted"/>
<dbReference type="EMBL" id="CAJVQA010000581">
    <property type="protein sequence ID" value="CAG8481738.1"/>
    <property type="molecule type" value="Genomic_DNA"/>
</dbReference>
<dbReference type="SUPFAM" id="SSF47769">
    <property type="entry name" value="SAM/Pointed domain"/>
    <property type="match status" value="1"/>
</dbReference>
<name>A0A9N8WFL9_9GLOM</name>
<keyword evidence="3" id="KW-1185">Reference proteome</keyword>
<accession>A0A9N8WFL9</accession>
<dbReference type="Proteomes" id="UP000789759">
    <property type="component" value="Unassembled WGS sequence"/>
</dbReference>
<dbReference type="InterPro" id="IPR021139">
    <property type="entry name" value="NYN"/>
</dbReference>
<dbReference type="Pfam" id="PF01936">
    <property type="entry name" value="NYN"/>
    <property type="match status" value="1"/>
</dbReference>
<evidence type="ECO:0000259" key="1">
    <source>
        <dbReference type="Pfam" id="PF01936"/>
    </source>
</evidence>
<dbReference type="OrthoDB" id="2419124at2759"/>